<dbReference type="EMBL" id="JAPWDQ010000012">
    <property type="protein sequence ID" value="KAJ5475084.1"/>
    <property type="molecule type" value="Genomic_DNA"/>
</dbReference>
<dbReference type="GeneID" id="81628000"/>
<dbReference type="InterPro" id="IPR011047">
    <property type="entry name" value="Quinoprotein_ADH-like_sf"/>
</dbReference>
<dbReference type="AlphaFoldDB" id="A0A9W9WT92"/>
<dbReference type="InterPro" id="IPR015943">
    <property type="entry name" value="WD40/YVTN_repeat-like_dom_sf"/>
</dbReference>
<proteinExistence type="predicted"/>
<reference evidence="1" key="1">
    <citation type="submission" date="2022-12" db="EMBL/GenBank/DDBJ databases">
        <authorList>
            <person name="Petersen C."/>
        </authorList>
    </citation>
    <scope>NUCLEOTIDE SEQUENCE</scope>
    <source>
        <strain evidence="1">IBT 30728</strain>
    </source>
</reference>
<dbReference type="RefSeq" id="XP_056786842.1">
    <property type="nucleotide sequence ID" value="XM_056937750.1"/>
</dbReference>
<comment type="caution">
    <text evidence="1">The sequence shown here is derived from an EMBL/GenBank/DDBJ whole genome shotgun (WGS) entry which is preliminary data.</text>
</comment>
<evidence type="ECO:0000313" key="1">
    <source>
        <dbReference type="EMBL" id="KAJ5475084.1"/>
    </source>
</evidence>
<dbReference type="Gene3D" id="2.130.10.10">
    <property type="entry name" value="YVTN repeat-like/Quinoprotein amine dehydrogenase"/>
    <property type="match status" value="1"/>
</dbReference>
<gene>
    <name evidence="1" type="ORF">N7539_008150</name>
</gene>
<organism evidence="1 2">
    <name type="scientific">Penicillium diatomitis</name>
    <dbReference type="NCBI Taxonomy" id="2819901"/>
    <lineage>
        <taxon>Eukaryota</taxon>
        <taxon>Fungi</taxon>
        <taxon>Dikarya</taxon>
        <taxon>Ascomycota</taxon>
        <taxon>Pezizomycotina</taxon>
        <taxon>Eurotiomycetes</taxon>
        <taxon>Eurotiomycetidae</taxon>
        <taxon>Eurotiales</taxon>
        <taxon>Aspergillaceae</taxon>
        <taxon>Penicillium</taxon>
    </lineage>
</organism>
<dbReference type="Proteomes" id="UP001148312">
    <property type="component" value="Unassembled WGS sequence"/>
</dbReference>
<keyword evidence="2" id="KW-1185">Reference proteome</keyword>
<accession>A0A9W9WT92</accession>
<dbReference type="SUPFAM" id="SSF50998">
    <property type="entry name" value="Quinoprotein alcohol dehydrogenase-like"/>
    <property type="match status" value="1"/>
</dbReference>
<sequence length="236" mass="27033">MEDALLQVVGMVFESVMYQIASRSQDGFSGRIWNTYTGHGISDLAGYEVLWRWNSWSPDGRRLASLLTDSQTIRVWDAASSQVMTNLRRHRELIHLDGTVRIWNPVTGQSTAAFRTSDSYMLKFDDTHPTRLHTSVGTWDVQPNDSSTPAYDKSLRRVKPRAYGISNDESLITYDGCNVTWLPVEYRHVSNIWPYDDYRQDKCSRFFAHGNRVTIIHPTKGCLVLKFSNRPPLPSS</sequence>
<name>A0A9W9WT92_9EURO</name>
<protein>
    <submittedName>
        <fullName evidence="1">Uncharacterized protein</fullName>
    </submittedName>
</protein>
<reference evidence="1" key="2">
    <citation type="journal article" date="2023" name="IMA Fungus">
        <title>Comparative genomic study of the Penicillium genus elucidates a diverse pangenome and 15 lateral gene transfer events.</title>
        <authorList>
            <person name="Petersen C."/>
            <person name="Sorensen T."/>
            <person name="Nielsen M.R."/>
            <person name="Sondergaard T.E."/>
            <person name="Sorensen J.L."/>
            <person name="Fitzpatrick D.A."/>
            <person name="Frisvad J.C."/>
            <person name="Nielsen K.L."/>
        </authorList>
    </citation>
    <scope>NUCLEOTIDE SEQUENCE</scope>
    <source>
        <strain evidence="1">IBT 30728</strain>
    </source>
</reference>
<evidence type="ECO:0000313" key="2">
    <source>
        <dbReference type="Proteomes" id="UP001148312"/>
    </source>
</evidence>